<evidence type="ECO:0000313" key="2">
    <source>
        <dbReference type="Proteomes" id="UP000031866"/>
    </source>
</evidence>
<evidence type="ECO:0000313" key="1">
    <source>
        <dbReference type="EMBL" id="AJH01424.1"/>
    </source>
</evidence>
<dbReference type="OrthoDB" id="2086300at2"/>
<dbReference type="KEGG" id="cbei:LF65_04895"/>
<dbReference type="RefSeq" id="WP_041899850.1">
    <property type="nucleotide sequence ID" value="NZ_CP010086.2"/>
</dbReference>
<proteinExistence type="predicted"/>
<dbReference type="AlphaFoldDB" id="A0A0B5QWR8"/>
<dbReference type="EMBL" id="CP010086">
    <property type="protein sequence ID" value="AJH01424.1"/>
    <property type="molecule type" value="Genomic_DNA"/>
</dbReference>
<organism evidence="1 2">
    <name type="scientific">Clostridium beijerinckii</name>
    <name type="common">Clostridium MP</name>
    <dbReference type="NCBI Taxonomy" id="1520"/>
    <lineage>
        <taxon>Bacteria</taxon>
        <taxon>Bacillati</taxon>
        <taxon>Bacillota</taxon>
        <taxon>Clostridia</taxon>
        <taxon>Eubacteriales</taxon>
        <taxon>Clostridiaceae</taxon>
        <taxon>Clostridium</taxon>
    </lineage>
</organism>
<dbReference type="STRING" id="1520.LF65_04895"/>
<protein>
    <submittedName>
        <fullName evidence="1">Uncharacterized protein</fullName>
    </submittedName>
</protein>
<accession>A0A0B5QWR8</accession>
<name>A0A0B5QWR8_CLOBE</name>
<gene>
    <name evidence="1" type="ORF">LF65_04895</name>
</gene>
<dbReference type="Proteomes" id="UP000031866">
    <property type="component" value="Chromosome"/>
</dbReference>
<sequence>MKYFILRQDRNLENAIEIEGFNNSQKMTLLKADEDKYKDSTNVPVHGNENSIYPDLIQAPVLLISDDLHKLFKLYENTVVYKIAVFSDLERKKQKVYRLVLPELLDALSDKAIFFKNGWIDKIVLDADKIGDYNIFQIKAGVDYYFIVSLDVVESMLKRGLFVGIKFEEVEVK</sequence>
<reference evidence="2" key="1">
    <citation type="submission" date="2014-12" db="EMBL/GenBank/DDBJ databases">
        <title>Genome sequence of Clostridium beijerinckii strain 59B.</title>
        <authorList>
            <person name="Little G.T."/>
            <person name="Minton N.P."/>
        </authorList>
    </citation>
    <scope>NUCLEOTIDE SEQUENCE [LARGE SCALE GENOMIC DNA]</scope>
    <source>
        <strain evidence="2">59B</strain>
    </source>
</reference>